<dbReference type="EMBL" id="JWZT01002281">
    <property type="protein sequence ID" value="KII69781.1"/>
    <property type="molecule type" value="Genomic_DNA"/>
</dbReference>
<dbReference type="SUPFAM" id="SSF50729">
    <property type="entry name" value="PH domain-like"/>
    <property type="match status" value="1"/>
</dbReference>
<organism evidence="2 3">
    <name type="scientific">Thelohanellus kitauei</name>
    <name type="common">Myxosporean</name>
    <dbReference type="NCBI Taxonomy" id="669202"/>
    <lineage>
        <taxon>Eukaryota</taxon>
        <taxon>Metazoa</taxon>
        <taxon>Cnidaria</taxon>
        <taxon>Myxozoa</taxon>
        <taxon>Myxosporea</taxon>
        <taxon>Bivalvulida</taxon>
        <taxon>Platysporina</taxon>
        <taxon>Myxobolidae</taxon>
        <taxon>Thelohanellus</taxon>
    </lineage>
</organism>
<feature type="domain" description="PH" evidence="1">
    <location>
        <begin position="49"/>
        <end position="161"/>
    </location>
</feature>
<dbReference type="SMART" id="SM00233">
    <property type="entry name" value="PH"/>
    <property type="match status" value="1"/>
</dbReference>
<dbReference type="Gene3D" id="2.30.29.30">
    <property type="entry name" value="Pleckstrin-homology domain (PH domain)/Phosphotyrosine-binding domain (PTB)"/>
    <property type="match status" value="1"/>
</dbReference>
<dbReference type="InterPro" id="IPR001849">
    <property type="entry name" value="PH_domain"/>
</dbReference>
<dbReference type="PROSITE" id="PS50003">
    <property type="entry name" value="PH_DOMAIN"/>
    <property type="match status" value="1"/>
</dbReference>
<dbReference type="Pfam" id="PF00169">
    <property type="entry name" value="PH"/>
    <property type="match status" value="1"/>
</dbReference>
<accession>A0A0C2MRA8</accession>
<evidence type="ECO:0000259" key="1">
    <source>
        <dbReference type="PROSITE" id="PS50003"/>
    </source>
</evidence>
<dbReference type="AlphaFoldDB" id="A0A0C2MRA8"/>
<keyword evidence="3" id="KW-1185">Reference proteome</keyword>
<dbReference type="InterPro" id="IPR011993">
    <property type="entry name" value="PH-like_dom_sf"/>
</dbReference>
<evidence type="ECO:0000313" key="3">
    <source>
        <dbReference type="Proteomes" id="UP000031668"/>
    </source>
</evidence>
<proteinExistence type="predicted"/>
<evidence type="ECO:0000313" key="2">
    <source>
        <dbReference type="EMBL" id="KII69781.1"/>
    </source>
</evidence>
<sequence>MFIYPSITFCYSFRHIQTPLYKQIYLTDDLGRQSSFQRMSIAPSLSTEQVVYSGYMDVYPPLIESTEVEKWVSSTKSKRRYFVLYKETNGARCRLTYSRDENDTSQFELAVNVESCAGLKKTPNLKLNAFQLQINEKTIIFVVPKSNEYNTWVKAISDVFEVHFECTESQTSSGFIKSTNIQDAWSKCSIAQISEYSKENDAINKKARDVVRF</sequence>
<dbReference type="Proteomes" id="UP000031668">
    <property type="component" value="Unassembled WGS sequence"/>
</dbReference>
<name>A0A0C2MRA8_THEKT</name>
<protein>
    <recommendedName>
        <fullName evidence="1">PH domain-containing protein</fullName>
    </recommendedName>
</protein>
<comment type="caution">
    <text evidence="2">The sequence shown here is derived from an EMBL/GenBank/DDBJ whole genome shotgun (WGS) entry which is preliminary data.</text>
</comment>
<gene>
    <name evidence="2" type="ORF">RF11_12664</name>
</gene>
<reference evidence="2 3" key="1">
    <citation type="journal article" date="2014" name="Genome Biol. Evol.">
        <title>The genome of the myxosporean Thelohanellus kitauei shows adaptations to nutrient acquisition within its fish host.</title>
        <authorList>
            <person name="Yang Y."/>
            <person name="Xiong J."/>
            <person name="Zhou Z."/>
            <person name="Huo F."/>
            <person name="Miao W."/>
            <person name="Ran C."/>
            <person name="Liu Y."/>
            <person name="Zhang J."/>
            <person name="Feng J."/>
            <person name="Wang M."/>
            <person name="Wang M."/>
            <person name="Wang L."/>
            <person name="Yao B."/>
        </authorList>
    </citation>
    <scope>NUCLEOTIDE SEQUENCE [LARGE SCALE GENOMIC DNA]</scope>
    <source>
        <strain evidence="2">Wuqing</strain>
    </source>
</reference>